<evidence type="ECO:0000256" key="2">
    <source>
        <dbReference type="ARBA" id="ARBA00023125"/>
    </source>
</evidence>
<gene>
    <name evidence="5" type="ORF">GCM10010136_28250</name>
</gene>
<proteinExistence type="predicted"/>
<dbReference type="InterPro" id="IPR011711">
    <property type="entry name" value="GntR_C"/>
</dbReference>
<dbReference type="Proteomes" id="UP000641137">
    <property type="component" value="Unassembled WGS sequence"/>
</dbReference>
<dbReference type="PANTHER" id="PTHR43537:SF24">
    <property type="entry name" value="GLUCONATE OPERON TRANSCRIPTIONAL REPRESSOR"/>
    <property type="match status" value="1"/>
</dbReference>
<dbReference type="InterPro" id="IPR036388">
    <property type="entry name" value="WH-like_DNA-bd_sf"/>
</dbReference>
<evidence type="ECO:0000256" key="3">
    <source>
        <dbReference type="ARBA" id="ARBA00023163"/>
    </source>
</evidence>
<protein>
    <submittedName>
        <fullName evidence="5">GntR family transcriptional regulator</fullName>
    </submittedName>
</protein>
<dbReference type="EMBL" id="BMZO01000009">
    <property type="protein sequence ID" value="GHC77020.1"/>
    <property type="molecule type" value="Genomic_DNA"/>
</dbReference>
<feature type="domain" description="HTH gntR-type" evidence="4">
    <location>
        <begin position="22"/>
        <end position="89"/>
    </location>
</feature>
<reference evidence="5" key="1">
    <citation type="journal article" date="2014" name="Int. J. Syst. Evol. Microbiol.">
        <title>Complete genome sequence of Corynebacterium casei LMG S-19264T (=DSM 44701T), isolated from a smear-ripened cheese.</title>
        <authorList>
            <consortium name="US DOE Joint Genome Institute (JGI-PGF)"/>
            <person name="Walter F."/>
            <person name="Albersmeier A."/>
            <person name="Kalinowski J."/>
            <person name="Ruckert C."/>
        </authorList>
    </citation>
    <scope>NUCLEOTIDE SEQUENCE</scope>
    <source>
        <strain evidence="5">KCTC 42097</strain>
    </source>
</reference>
<evidence type="ECO:0000259" key="4">
    <source>
        <dbReference type="PROSITE" id="PS50949"/>
    </source>
</evidence>
<comment type="caution">
    <text evidence="5">The sequence shown here is derived from an EMBL/GenBank/DDBJ whole genome shotgun (WGS) entry which is preliminary data.</text>
</comment>
<dbReference type="Gene3D" id="1.10.10.10">
    <property type="entry name" value="Winged helix-like DNA-binding domain superfamily/Winged helix DNA-binding domain"/>
    <property type="match status" value="1"/>
</dbReference>
<dbReference type="AlphaFoldDB" id="A0A8J3DKP7"/>
<dbReference type="InterPro" id="IPR008920">
    <property type="entry name" value="TF_FadR/GntR_C"/>
</dbReference>
<dbReference type="RefSeq" id="WP_189491434.1">
    <property type="nucleotide sequence ID" value="NZ_BMZO01000009.1"/>
</dbReference>
<name>A0A8J3DKP7_9HYPH</name>
<dbReference type="InterPro" id="IPR036390">
    <property type="entry name" value="WH_DNA-bd_sf"/>
</dbReference>
<dbReference type="Pfam" id="PF00392">
    <property type="entry name" value="GntR"/>
    <property type="match status" value="1"/>
</dbReference>
<dbReference type="GO" id="GO:0003700">
    <property type="term" value="F:DNA-binding transcription factor activity"/>
    <property type="evidence" value="ECO:0007669"/>
    <property type="project" value="InterPro"/>
</dbReference>
<evidence type="ECO:0000313" key="5">
    <source>
        <dbReference type="EMBL" id="GHC77020.1"/>
    </source>
</evidence>
<sequence>MDGTVARNEQEDRVLLEPIKVRSLREHVHEELRQAIISGRLRTGLKLNERQLASELGTSTSPLKEALRQLEAEGLVRTEPRRGSFVTFSERQAEEMTLARAALESIIARQAAKHASEEAFDQLRSVIEEMRLVVEAGSINELIGLNERFHDAVHEASGCDYLRRLQNAQRTYNHAARKTVLSREDVRRASFLEHEAIMKAIVTRNEDEAERLMREHILLAGKTHIELVF</sequence>
<keyword evidence="6" id="KW-1185">Reference proteome</keyword>
<evidence type="ECO:0000313" key="6">
    <source>
        <dbReference type="Proteomes" id="UP000641137"/>
    </source>
</evidence>
<keyword evidence="1" id="KW-0805">Transcription regulation</keyword>
<dbReference type="Pfam" id="PF07729">
    <property type="entry name" value="FCD"/>
    <property type="match status" value="1"/>
</dbReference>
<evidence type="ECO:0000256" key="1">
    <source>
        <dbReference type="ARBA" id="ARBA00023015"/>
    </source>
</evidence>
<dbReference type="PROSITE" id="PS50949">
    <property type="entry name" value="HTH_GNTR"/>
    <property type="match status" value="1"/>
</dbReference>
<organism evidence="5 6">
    <name type="scientific">Limoniibacter endophyticus</name>
    <dbReference type="NCBI Taxonomy" id="1565040"/>
    <lineage>
        <taxon>Bacteria</taxon>
        <taxon>Pseudomonadati</taxon>
        <taxon>Pseudomonadota</taxon>
        <taxon>Alphaproteobacteria</taxon>
        <taxon>Hyphomicrobiales</taxon>
        <taxon>Bartonellaceae</taxon>
        <taxon>Limoniibacter</taxon>
    </lineage>
</organism>
<keyword evidence="3" id="KW-0804">Transcription</keyword>
<dbReference type="SMART" id="SM00345">
    <property type="entry name" value="HTH_GNTR"/>
    <property type="match status" value="1"/>
</dbReference>
<reference evidence="5" key="2">
    <citation type="submission" date="2020-09" db="EMBL/GenBank/DDBJ databases">
        <authorList>
            <person name="Sun Q."/>
            <person name="Kim S."/>
        </authorList>
    </citation>
    <scope>NUCLEOTIDE SEQUENCE</scope>
    <source>
        <strain evidence="5">KCTC 42097</strain>
    </source>
</reference>
<dbReference type="PANTHER" id="PTHR43537">
    <property type="entry name" value="TRANSCRIPTIONAL REGULATOR, GNTR FAMILY"/>
    <property type="match status" value="1"/>
</dbReference>
<dbReference type="SUPFAM" id="SSF46785">
    <property type="entry name" value="Winged helix' DNA-binding domain"/>
    <property type="match status" value="1"/>
</dbReference>
<keyword evidence="2" id="KW-0238">DNA-binding</keyword>
<dbReference type="GO" id="GO:0003677">
    <property type="term" value="F:DNA binding"/>
    <property type="evidence" value="ECO:0007669"/>
    <property type="project" value="UniProtKB-KW"/>
</dbReference>
<dbReference type="InterPro" id="IPR000524">
    <property type="entry name" value="Tscrpt_reg_HTH_GntR"/>
</dbReference>
<accession>A0A8J3DKP7</accession>
<dbReference type="SMART" id="SM00895">
    <property type="entry name" value="FCD"/>
    <property type="match status" value="1"/>
</dbReference>
<dbReference type="CDD" id="cd07377">
    <property type="entry name" value="WHTH_GntR"/>
    <property type="match status" value="1"/>
</dbReference>
<dbReference type="Gene3D" id="1.20.120.530">
    <property type="entry name" value="GntR ligand-binding domain-like"/>
    <property type="match status" value="1"/>
</dbReference>
<dbReference type="SUPFAM" id="SSF48008">
    <property type="entry name" value="GntR ligand-binding domain-like"/>
    <property type="match status" value="1"/>
</dbReference>